<organism evidence="3 4">
    <name type="scientific">Caldimonas caldifontis</name>
    <dbReference type="NCBI Taxonomy" id="1452508"/>
    <lineage>
        <taxon>Bacteria</taxon>
        <taxon>Pseudomonadati</taxon>
        <taxon>Pseudomonadota</taxon>
        <taxon>Betaproteobacteria</taxon>
        <taxon>Burkholderiales</taxon>
        <taxon>Sphaerotilaceae</taxon>
        <taxon>Caldimonas</taxon>
    </lineage>
</organism>
<keyword evidence="2" id="KW-0732">Signal</keyword>
<feature type="region of interest" description="Disordered" evidence="1">
    <location>
        <begin position="32"/>
        <end position="56"/>
    </location>
</feature>
<feature type="compositionally biased region" description="Low complexity" evidence="1">
    <location>
        <begin position="45"/>
        <end position="56"/>
    </location>
</feature>
<evidence type="ECO:0008006" key="5">
    <source>
        <dbReference type="Google" id="ProtNLM"/>
    </source>
</evidence>
<dbReference type="PROSITE" id="PS51257">
    <property type="entry name" value="PROKAR_LIPOPROTEIN"/>
    <property type="match status" value="1"/>
</dbReference>
<reference evidence="3 4" key="1">
    <citation type="submission" date="2018-02" db="EMBL/GenBank/DDBJ databases">
        <title>Reclassifiation of [Polyangium] brachysporum DSM 7029 as Guopingzhaonella breviflexa gen. nov., sp. nov., a member of the family Comamonadaceae.</title>
        <authorList>
            <person name="Tang B."/>
        </authorList>
    </citation>
    <scope>NUCLEOTIDE SEQUENCE [LARGE SCALE GENOMIC DNA]</scope>
    <source>
        <strain evidence="3 4">BCRC 80649</strain>
    </source>
</reference>
<sequence>MRPHPLRRSHLLWTSSLLACAVLLGCSPSPRAPAPPPASLPAPTAPEARPVDPGVPVPVDARARSWDDYRLRAARRIVAANAGGIYLDTPPDVLLAIPVLAIDLNADGSVRRIEVLRYPGQARETTQVAIEAVRRAAPFGSVAHLPRPWRITETFLFRDDRRFKPRTLD</sequence>
<dbReference type="EMBL" id="PSNX01000004">
    <property type="protein sequence ID" value="PPE67072.1"/>
    <property type="molecule type" value="Genomic_DNA"/>
</dbReference>
<evidence type="ECO:0000313" key="3">
    <source>
        <dbReference type="EMBL" id="PPE67072.1"/>
    </source>
</evidence>
<dbReference type="Proteomes" id="UP000238605">
    <property type="component" value="Unassembled WGS sequence"/>
</dbReference>
<proteinExistence type="predicted"/>
<feature type="signal peptide" evidence="2">
    <location>
        <begin position="1"/>
        <end position="34"/>
    </location>
</feature>
<feature type="chain" id="PRO_5015721220" description="TonB C-terminal domain-containing protein" evidence="2">
    <location>
        <begin position="35"/>
        <end position="169"/>
    </location>
</feature>
<evidence type="ECO:0000256" key="1">
    <source>
        <dbReference type="SAM" id="MobiDB-lite"/>
    </source>
</evidence>
<dbReference type="OrthoDB" id="9153348at2"/>
<accession>A0A2S5SWG8</accession>
<keyword evidence="4" id="KW-1185">Reference proteome</keyword>
<name>A0A2S5SWG8_9BURK</name>
<evidence type="ECO:0000256" key="2">
    <source>
        <dbReference type="SAM" id="SignalP"/>
    </source>
</evidence>
<protein>
    <recommendedName>
        <fullName evidence="5">TonB C-terminal domain-containing protein</fullName>
    </recommendedName>
</protein>
<gene>
    <name evidence="3" type="ORF">C1704_06375</name>
</gene>
<dbReference type="AlphaFoldDB" id="A0A2S5SWG8"/>
<feature type="compositionally biased region" description="Pro residues" evidence="1">
    <location>
        <begin position="32"/>
        <end position="44"/>
    </location>
</feature>
<evidence type="ECO:0000313" key="4">
    <source>
        <dbReference type="Proteomes" id="UP000238605"/>
    </source>
</evidence>
<comment type="caution">
    <text evidence="3">The sequence shown here is derived from an EMBL/GenBank/DDBJ whole genome shotgun (WGS) entry which is preliminary data.</text>
</comment>
<dbReference type="RefSeq" id="WP_104301902.1">
    <property type="nucleotide sequence ID" value="NZ_PSNX01000004.1"/>
</dbReference>